<sequence>MAVLMFALIEQSNMMSPGYEDLLDVCNSVNQKHSKPFGMLLFLGLNF</sequence>
<reference evidence="1" key="5">
    <citation type="journal article" date="2021" name="G3 (Bethesda)">
        <title>Aegilops tauschii genome assembly Aet v5.0 features greater sequence contiguity and improved annotation.</title>
        <authorList>
            <person name="Wang L."/>
            <person name="Zhu T."/>
            <person name="Rodriguez J.C."/>
            <person name="Deal K.R."/>
            <person name="Dubcovsky J."/>
            <person name="McGuire P.E."/>
            <person name="Lux T."/>
            <person name="Spannagl M."/>
            <person name="Mayer K.F.X."/>
            <person name="Baldrich P."/>
            <person name="Meyers B.C."/>
            <person name="Huo N."/>
            <person name="Gu Y.Q."/>
            <person name="Zhou H."/>
            <person name="Devos K.M."/>
            <person name="Bennetzen J.L."/>
            <person name="Unver T."/>
            <person name="Budak H."/>
            <person name="Gulick P.J."/>
            <person name="Galiba G."/>
            <person name="Kalapos B."/>
            <person name="Nelson D.R."/>
            <person name="Li P."/>
            <person name="You F.M."/>
            <person name="Luo M.C."/>
            <person name="Dvorak J."/>
        </authorList>
    </citation>
    <scope>NUCLEOTIDE SEQUENCE [LARGE SCALE GENOMIC DNA]</scope>
    <source>
        <strain evidence="1">cv. AL8/78</strain>
    </source>
</reference>
<dbReference type="Proteomes" id="UP000015105">
    <property type="component" value="Chromosome 1D"/>
</dbReference>
<name>A0A452XNK6_AEGTS</name>
<dbReference type="AlphaFoldDB" id="A0A452XNK6"/>
<protein>
    <submittedName>
        <fullName evidence="1">Uncharacterized protein</fullName>
    </submittedName>
</protein>
<organism evidence="1 2">
    <name type="scientific">Aegilops tauschii subsp. strangulata</name>
    <name type="common">Goatgrass</name>
    <dbReference type="NCBI Taxonomy" id="200361"/>
    <lineage>
        <taxon>Eukaryota</taxon>
        <taxon>Viridiplantae</taxon>
        <taxon>Streptophyta</taxon>
        <taxon>Embryophyta</taxon>
        <taxon>Tracheophyta</taxon>
        <taxon>Spermatophyta</taxon>
        <taxon>Magnoliopsida</taxon>
        <taxon>Liliopsida</taxon>
        <taxon>Poales</taxon>
        <taxon>Poaceae</taxon>
        <taxon>BOP clade</taxon>
        <taxon>Pooideae</taxon>
        <taxon>Triticodae</taxon>
        <taxon>Triticeae</taxon>
        <taxon>Triticinae</taxon>
        <taxon>Aegilops</taxon>
    </lineage>
</organism>
<dbReference type="EnsemblPlants" id="AET1Gv20081500.14">
    <property type="protein sequence ID" value="AET1Gv20081500.14"/>
    <property type="gene ID" value="AET1Gv20081500"/>
</dbReference>
<reference evidence="1" key="3">
    <citation type="journal article" date="2017" name="Nature">
        <title>Genome sequence of the progenitor of the wheat D genome Aegilops tauschii.</title>
        <authorList>
            <person name="Luo M.C."/>
            <person name="Gu Y.Q."/>
            <person name="Puiu D."/>
            <person name="Wang H."/>
            <person name="Twardziok S.O."/>
            <person name="Deal K.R."/>
            <person name="Huo N."/>
            <person name="Zhu T."/>
            <person name="Wang L."/>
            <person name="Wang Y."/>
            <person name="McGuire P.E."/>
            <person name="Liu S."/>
            <person name="Long H."/>
            <person name="Ramasamy R.K."/>
            <person name="Rodriguez J.C."/>
            <person name="Van S.L."/>
            <person name="Yuan L."/>
            <person name="Wang Z."/>
            <person name="Xia Z."/>
            <person name="Xiao L."/>
            <person name="Anderson O.D."/>
            <person name="Ouyang S."/>
            <person name="Liang Y."/>
            <person name="Zimin A.V."/>
            <person name="Pertea G."/>
            <person name="Qi P."/>
            <person name="Bennetzen J.L."/>
            <person name="Dai X."/>
            <person name="Dawson M.W."/>
            <person name="Muller H.G."/>
            <person name="Kugler K."/>
            <person name="Rivarola-Duarte L."/>
            <person name="Spannagl M."/>
            <person name="Mayer K.F.X."/>
            <person name="Lu F.H."/>
            <person name="Bevan M.W."/>
            <person name="Leroy P."/>
            <person name="Li P."/>
            <person name="You F.M."/>
            <person name="Sun Q."/>
            <person name="Liu Z."/>
            <person name="Lyons E."/>
            <person name="Wicker T."/>
            <person name="Salzberg S.L."/>
            <person name="Devos K.M."/>
            <person name="Dvorak J."/>
        </authorList>
    </citation>
    <scope>NUCLEOTIDE SEQUENCE [LARGE SCALE GENOMIC DNA]</scope>
    <source>
        <strain evidence="1">cv. AL8/78</strain>
    </source>
</reference>
<reference evidence="2" key="1">
    <citation type="journal article" date="2014" name="Science">
        <title>Ancient hybridizations among the ancestral genomes of bread wheat.</title>
        <authorList>
            <consortium name="International Wheat Genome Sequencing Consortium,"/>
            <person name="Marcussen T."/>
            <person name="Sandve S.R."/>
            <person name="Heier L."/>
            <person name="Spannagl M."/>
            <person name="Pfeifer M."/>
            <person name="Jakobsen K.S."/>
            <person name="Wulff B.B."/>
            <person name="Steuernagel B."/>
            <person name="Mayer K.F."/>
            <person name="Olsen O.A."/>
        </authorList>
    </citation>
    <scope>NUCLEOTIDE SEQUENCE [LARGE SCALE GENOMIC DNA]</scope>
    <source>
        <strain evidence="2">cv. AL8/78</strain>
    </source>
</reference>
<keyword evidence="2" id="KW-1185">Reference proteome</keyword>
<evidence type="ECO:0000313" key="1">
    <source>
        <dbReference type="EnsemblPlants" id="AET1Gv20081500.14"/>
    </source>
</evidence>
<reference evidence="2" key="2">
    <citation type="journal article" date="2017" name="Nat. Plants">
        <title>The Aegilops tauschii genome reveals multiple impacts of transposons.</title>
        <authorList>
            <person name="Zhao G."/>
            <person name="Zou C."/>
            <person name="Li K."/>
            <person name="Wang K."/>
            <person name="Li T."/>
            <person name="Gao L."/>
            <person name="Zhang X."/>
            <person name="Wang H."/>
            <person name="Yang Z."/>
            <person name="Liu X."/>
            <person name="Jiang W."/>
            <person name="Mao L."/>
            <person name="Kong X."/>
            <person name="Jiao Y."/>
            <person name="Jia J."/>
        </authorList>
    </citation>
    <scope>NUCLEOTIDE SEQUENCE [LARGE SCALE GENOMIC DNA]</scope>
    <source>
        <strain evidence="2">cv. AL8/78</strain>
    </source>
</reference>
<evidence type="ECO:0000313" key="2">
    <source>
        <dbReference type="Proteomes" id="UP000015105"/>
    </source>
</evidence>
<reference evidence="1" key="4">
    <citation type="submission" date="2019-03" db="UniProtKB">
        <authorList>
            <consortium name="EnsemblPlants"/>
        </authorList>
    </citation>
    <scope>IDENTIFICATION</scope>
</reference>
<accession>A0A452XNK6</accession>
<proteinExistence type="predicted"/>
<dbReference type="Gramene" id="AET1Gv20081500.14">
    <property type="protein sequence ID" value="AET1Gv20081500.14"/>
    <property type="gene ID" value="AET1Gv20081500"/>
</dbReference>